<evidence type="ECO:0000256" key="2">
    <source>
        <dbReference type="SAM" id="SignalP"/>
    </source>
</evidence>
<dbReference type="RefSeq" id="XP_001890336.1">
    <property type="nucleotide sequence ID" value="XM_001890301.1"/>
</dbReference>
<dbReference type="InParanoid" id="B0E2B5"/>
<dbReference type="HOGENOM" id="CLU_900380_0_0_1"/>
<sequence>MLLGLLLLLSCSTTTDSDFESVHVEKVGGHSPTYLEAPGNSQGISLFAQEFMLLMENSFGNPPDYRGSPASLVPLTIPTSPTNHRTRSAPSFSHQPIIRFTCTSNSPSFTSHAPQTAHLGHHEVSISPASSSTTLHAPTTHPPTSTTTLPSPKRKHGSPKGSMKSKPVTYGLCPRLRQPPRTGYKQRLRASLGEDAAQAAKRLRGRPRKQDSSPVSVEFGKMMVSGTPSRHEGPSFQAPRALLHGPGSSVPPTPSLLSNTAISLPSQTAAAASRTTIQLPDAFLSTPAPGPHLLDLSVTCHTAFKIAKM</sequence>
<organism evidence="4">
    <name type="scientific">Laccaria bicolor (strain S238N-H82 / ATCC MYA-4686)</name>
    <name type="common">Bicoloured deceiver</name>
    <name type="synonym">Laccaria laccata var. bicolor</name>
    <dbReference type="NCBI Taxonomy" id="486041"/>
    <lineage>
        <taxon>Eukaryota</taxon>
        <taxon>Fungi</taxon>
        <taxon>Dikarya</taxon>
        <taxon>Basidiomycota</taxon>
        <taxon>Agaricomycotina</taxon>
        <taxon>Agaricomycetes</taxon>
        <taxon>Agaricomycetidae</taxon>
        <taxon>Agaricales</taxon>
        <taxon>Agaricineae</taxon>
        <taxon>Hydnangiaceae</taxon>
        <taxon>Laccaria</taxon>
    </lineage>
</organism>
<proteinExistence type="predicted"/>
<feature type="chain" id="PRO_5002748949" evidence="2">
    <location>
        <begin position="18"/>
        <end position="309"/>
    </location>
</feature>
<name>B0E2B5_LACBS</name>
<evidence type="ECO:0000256" key="1">
    <source>
        <dbReference type="SAM" id="MobiDB-lite"/>
    </source>
</evidence>
<dbReference type="KEGG" id="lbc:LACBIDRAFT_317767"/>
<dbReference type="GeneID" id="6085988"/>
<feature type="region of interest" description="Disordered" evidence="1">
    <location>
        <begin position="125"/>
        <end position="182"/>
    </location>
</feature>
<accession>B0E2B5</accession>
<evidence type="ECO:0000313" key="4">
    <source>
        <dbReference type="Proteomes" id="UP000001194"/>
    </source>
</evidence>
<dbReference type="AlphaFoldDB" id="B0E2B5"/>
<keyword evidence="4" id="KW-1185">Reference proteome</keyword>
<gene>
    <name evidence="3" type="ORF">LACBIDRAFT_317767</name>
</gene>
<feature type="compositionally biased region" description="Low complexity" evidence="1">
    <location>
        <begin position="127"/>
        <end position="151"/>
    </location>
</feature>
<keyword evidence="2" id="KW-0732">Signal</keyword>
<protein>
    <submittedName>
        <fullName evidence="3">Predicted protein</fullName>
    </submittedName>
</protein>
<reference evidence="3 4" key="1">
    <citation type="journal article" date="2008" name="Nature">
        <title>The genome of Laccaria bicolor provides insights into mycorrhizal symbiosis.</title>
        <authorList>
            <person name="Martin F."/>
            <person name="Aerts A."/>
            <person name="Ahren D."/>
            <person name="Brun A."/>
            <person name="Danchin E.G.J."/>
            <person name="Duchaussoy F."/>
            <person name="Gibon J."/>
            <person name="Kohler A."/>
            <person name="Lindquist E."/>
            <person name="Pereda V."/>
            <person name="Salamov A."/>
            <person name="Shapiro H.J."/>
            <person name="Wuyts J."/>
            <person name="Blaudez D."/>
            <person name="Buee M."/>
            <person name="Brokstein P."/>
            <person name="Canbaeck B."/>
            <person name="Cohen D."/>
            <person name="Courty P.E."/>
            <person name="Coutinho P.M."/>
            <person name="Delaruelle C."/>
            <person name="Detter J.C."/>
            <person name="Deveau A."/>
            <person name="DiFazio S."/>
            <person name="Duplessis S."/>
            <person name="Fraissinet-Tachet L."/>
            <person name="Lucic E."/>
            <person name="Frey-Klett P."/>
            <person name="Fourrey C."/>
            <person name="Feussner I."/>
            <person name="Gay G."/>
            <person name="Grimwood J."/>
            <person name="Hoegger P.J."/>
            <person name="Jain P."/>
            <person name="Kilaru S."/>
            <person name="Labbe J."/>
            <person name="Lin Y.C."/>
            <person name="Legue V."/>
            <person name="Le Tacon F."/>
            <person name="Marmeisse R."/>
            <person name="Melayah D."/>
            <person name="Montanini B."/>
            <person name="Muratet M."/>
            <person name="Nehls U."/>
            <person name="Niculita-Hirzel H."/>
            <person name="Oudot-Le Secq M.P."/>
            <person name="Peter M."/>
            <person name="Quesneville H."/>
            <person name="Rajashekar B."/>
            <person name="Reich M."/>
            <person name="Rouhier N."/>
            <person name="Schmutz J."/>
            <person name="Yin T."/>
            <person name="Chalot M."/>
            <person name="Henrissat B."/>
            <person name="Kuees U."/>
            <person name="Lucas S."/>
            <person name="Van de Peer Y."/>
            <person name="Podila G.K."/>
            <person name="Polle A."/>
            <person name="Pukkila P.J."/>
            <person name="Richardson P.M."/>
            <person name="Rouze P."/>
            <person name="Sanders I.R."/>
            <person name="Stajich J.E."/>
            <person name="Tunlid A."/>
            <person name="Tuskan G."/>
            <person name="Grigoriev I.V."/>
        </authorList>
    </citation>
    <scope>NUCLEOTIDE SEQUENCE [LARGE SCALE GENOMIC DNA]</scope>
    <source>
        <strain evidence="4">S238N-H82 / ATCC MYA-4686</strain>
    </source>
</reference>
<dbReference type="Proteomes" id="UP000001194">
    <property type="component" value="Unassembled WGS sequence"/>
</dbReference>
<feature type="region of interest" description="Disordered" evidence="1">
    <location>
        <begin position="196"/>
        <end position="215"/>
    </location>
</feature>
<feature type="signal peptide" evidence="2">
    <location>
        <begin position="1"/>
        <end position="17"/>
    </location>
</feature>
<evidence type="ECO:0000313" key="3">
    <source>
        <dbReference type="EMBL" id="EDQ99028.1"/>
    </source>
</evidence>
<dbReference type="EMBL" id="DS547177">
    <property type="protein sequence ID" value="EDQ99028.1"/>
    <property type="molecule type" value="Genomic_DNA"/>
</dbReference>